<feature type="domain" description="Putative regulatory protein FmdB zinc ribbon" evidence="2">
    <location>
        <begin position="1"/>
        <end position="41"/>
    </location>
</feature>
<dbReference type="KEGG" id="dvl:Dvul_0427"/>
<feature type="region of interest" description="Disordered" evidence="1">
    <location>
        <begin position="63"/>
        <end position="99"/>
    </location>
</feature>
<dbReference type="Pfam" id="PF09723">
    <property type="entry name" value="Zn_ribbon_8"/>
    <property type="match status" value="1"/>
</dbReference>
<dbReference type="InterPro" id="IPR013429">
    <property type="entry name" value="Regulatory_FmdB_Zinc_ribbon"/>
</dbReference>
<proteinExistence type="predicted"/>
<dbReference type="AlphaFoldDB" id="A0A0H3A7K8"/>
<organism evidence="3 4">
    <name type="scientific">Nitratidesulfovibrio vulgaris (strain DP4)</name>
    <name type="common">Desulfovibrio vulgaris</name>
    <dbReference type="NCBI Taxonomy" id="391774"/>
    <lineage>
        <taxon>Bacteria</taxon>
        <taxon>Pseudomonadati</taxon>
        <taxon>Thermodesulfobacteriota</taxon>
        <taxon>Desulfovibrionia</taxon>
        <taxon>Desulfovibrionales</taxon>
        <taxon>Desulfovibrionaceae</taxon>
        <taxon>Nitratidesulfovibrio</taxon>
    </lineage>
</organism>
<name>A0A0H3A7K8_NITV4</name>
<dbReference type="Proteomes" id="UP000009173">
    <property type="component" value="Chromosome"/>
</dbReference>
<dbReference type="HOGENOM" id="CLU_136025_1_1_7"/>
<dbReference type="RefSeq" id="WP_010940201.1">
    <property type="nucleotide sequence ID" value="NC_008751.1"/>
</dbReference>
<sequence length="99" mass="10256">MPIYEYRCNDCEQVFEEWLRTFDETEHTCPVCGGHAERIMSNTTFVLKGGGWYVSEYGKQSASTAGASSDVGKPAASTTDAGTASASAGSGTASAGASS</sequence>
<evidence type="ECO:0000259" key="2">
    <source>
        <dbReference type="SMART" id="SM00834"/>
    </source>
</evidence>
<accession>A0A0H3A7K8</accession>
<dbReference type="PANTHER" id="PTHR34404">
    <property type="entry name" value="REGULATORY PROTEIN, FMDB FAMILY"/>
    <property type="match status" value="1"/>
</dbReference>
<evidence type="ECO:0000256" key="1">
    <source>
        <dbReference type="SAM" id="MobiDB-lite"/>
    </source>
</evidence>
<evidence type="ECO:0000313" key="4">
    <source>
        <dbReference type="Proteomes" id="UP000009173"/>
    </source>
</evidence>
<protein>
    <submittedName>
        <fullName evidence="3">Putative regulatory protein, FmdB family</fullName>
    </submittedName>
</protein>
<reference evidence="4" key="1">
    <citation type="journal article" date="2009" name="Environ. Microbiol.">
        <title>Contribution of mobile genetic elements to Desulfovibrio vulgaris genome plasticity.</title>
        <authorList>
            <person name="Walker C.B."/>
            <person name="Stolyar S."/>
            <person name="Chivian D."/>
            <person name="Pinel N."/>
            <person name="Gabster J.A."/>
            <person name="Dehal P.S."/>
            <person name="He Z."/>
            <person name="Yang Z.K."/>
            <person name="Yen H.C."/>
            <person name="Zhou J."/>
            <person name="Wall J.D."/>
            <person name="Hazen T.C."/>
            <person name="Arkin A.P."/>
            <person name="Stahl D.A."/>
        </authorList>
    </citation>
    <scope>NUCLEOTIDE SEQUENCE [LARGE SCALE GENOMIC DNA]</scope>
    <source>
        <strain evidence="4">DP4</strain>
    </source>
</reference>
<feature type="compositionally biased region" description="Low complexity" evidence="1">
    <location>
        <begin position="75"/>
        <end position="99"/>
    </location>
</feature>
<gene>
    <name evidence="3" type="ordered locus">Dvul_0427</name>
</gene>
<dbReference type="PANTHER" id="PTHR34404:SF2">
    <property type="entry name" value="CONSERVED SERINE RICH PROTEIN"/>
    <property type="match status" value="1"/>
</dbReference>
<dbReference type="SMART" id="SM00834">
    <property type="entry name" value="CxxC_CXXC_SSSS"/>
    <property type="match status" value="1"/>
</dbReference>
<evidence type="ECO:0000313" key="3">
    <source>
        <dbReference type="EMBL" id="ABM27450.1"/>
    </source>
</evidence>
<dbReference type="NCBIfam" id="TIGR02605">
    <property type="entry name" value="CxxC_CxxC_SSSS"/>
    <property type="match status" value="1"/>
</dbReference>
<dbReference type="EMBL" id="CP000527">
    <property type="protein sequence ID" value="ABM27450.1"/>
    <property type="molecule type" value="Genomic_DNA"/>
</dbReference>